<feature type="region of interest" description="Disordered" evidence="1">
    <location>
        <begin position="226"/>
        <end position="259"/>
    </location>
</feature>
<organism evidence="2 3">
    <name type="scientific">Magnetospirillum fulvum MGU-K5</name>
    <dbReference type="NCBI Taxonomy" id="1316936"/>
    <lineage>
        <taxon>Bacteria</taxon>
        <taxon>Pseudomonadati</taxon>
        <taxon>Pseudomonadota</taxon>
        <taxon>Alphaproteobacteria</taxon>
        <taxon>Rhodospirillales</taxon>
        <taxon>Rhodospirillaceae</taxon>
        <taxon>Magnetospirillum</taxon>
    </lineage>
</organism>
<evidence type="ECO:0000313" key="3">
    <source>
        <dbReference type="Proteomes" id="UP000015350"/>
    </source>
</evidence>
<sequence length="283" mass="31957">MSSFQLFRFRLHKPRQVPLFPKDLPAQDVLREALLERPLLQTRNAEWRIGNVEVLDANGLYFKLGRRQEAIKETVREGDFEDAFSDETVSTHIILDVNLEVCAIFLKPELSQSVGGLANRLKALVQNSKAVSERQIDVEIDPIKNPESFIKMLREAYRIESFRFTVTRPNIIDTESLFVKPTQDFIMASSFGEAAVTLKDAKGEQGGDIDVLEPIVRNAAATGQDVSARVRTKKGSKPTNKHLNKNYVTDDIGDADPKQDAKGVISTLRNLYDRIRQSDDKRS</sequence>
<dbReference type="AlphaFoldDB" id="S9TFZ1"/>
<reference evidence="2 3" key="1">
    <citation type="submission" date="2013-04" db="EMBL/GenBank/DDBJ databases">
        <authorList>
            <person name="Kuznetsov B."/>
            <person name="Ivanovsky R."/>
        </authorList>
    </citation>
    <scope>NUCLEOTIDE SEQUENCE [LARGE SCALE GENOMIC DNA]</scope>
    <source>
        <strain evidence="2 3">MGU-K5</strain>
    </source>
</reference>
<evidence type="ECO:0000313" key="2">
    <source>
        <dbReference type="EMBL" id="EPY01171.1"/>
    </source>
</evidence>
<comment type="caution">
    <text evidence="2">The sequence shown here is derived from an EMBL/GenBank/DDBJ whole genome shotgun (WGS) entry which is preliminary data.</text>
</comment>
<feature type="compositionally biased region" description="Basic residues" evidence="1">
    <location>
        <begin position="230"/>
        <end position="244"/>
    </location>
</feature>
<dbReference type="EMBL" id="AQPH01000049">
    <property type="protein sequence ID" value="EPY01171.1"/>
    <property type="molecule type" value="Genomic_DNA"/>
</dbReference>
<name>S9TFZ1_MAGFU</name>
<proteinExistence type="predicted"/>
<gene>
    <name evidence="2" type="ORF">K678_12207</name>
</gene>
<dbReference type="Proteomes" id="UP000015350">
    <property type="component" value="Unassembled WGS sequence"/>
</dbReference>
<dbReference type="OrthoDB" id="7551967at2"/>
<dbReference type="RefSeq" id="WP_021132750.1">
    <property type="nucleotide sequence ID" value="NZ_AQPH01000049.1"/>
</dbReference>
<evidence type="ECO:0000256" key="1">
    <source>
        <dbReference type="SAM" id="MobiDB-lite"/>
    </source>
</evidence>
<dbReference type="eggNOG" id="ENOG50312T5">
    <property type="taxonomic scope" value="Bacteria"/>
</dbReference>
<accession>S9TFZ1</accession>
<protein>
    <submittedName>
        <fullName evidence="2">Uncharacterized protein</fullName>
    </submittedName>
</protein>